<dbReference type="Proteomes" id="UP000663844">
    <property type="component" value="Unassembled WGS sequence"/>
</dbReference>
<proteinExistence type="predicted"/>
<organism evidence="1 2">
    <name type="scientific">Adineta steineri</name>
    <dbReference type="NCBI Taxonomy" id="433720"/>
    <lineage>
        <taxon>Eukaryota</taxon>
        <taxon>Metazoa</taxon>
        <taxon>Spiralia</taxon>
        <taxon>Gnathifera</taxon>
        <taxon>Rotifera</taxon>
        <taxon>Eurotatoria</taxon>
        <taxon>Bdelloidea</taxon>
        <taxon>Adinetida</taxon>
        <taxon>Adinetidae</taxon>
        <taxon>Adineta</taxon>
    </lineage>
</organism>
<gene>
    <name evidence="1" type="ORF">OXD698_LOCUS38884</name>
</gene>
<reference evidence="1" key="1">
    <citation type="submission" date="2021-02" db="EMBL/GenBank/DDBJ databases">
        <authorList>
            <person name="Nowell W R."/>
        </authorList>
    </citation>
    <scope>NUCLEOTIDE SEQUENCE</scope>
</reference>
<evidence type="ECO:0000313" key="2">
    <source>
        <dbReference type="Proteomes" id="UP000663844"/>
    </source>
</evidence>
<accession>A0A819Z019</accession>
<dbReference type="Gene3D" id="2.60.120.620">
    <property type="entry name" value="q2cbj1_9rhob like domain"/>
    <property type="match status" value="1"/>
</dbReference>
<evidence type="ECO:0000313" key="1">
    <source>
        <dbReference type="EMBL" id="CAF4165957.1"/>
    </source>
</evidence>
<dbReference type="AlphaFoldDB" id="A0A819Z019"/>
<comment type="caution">
    <text evidence="1">The sequence shown here is derived from an EMBL/GenBank/DDBJ whole genome shotgun (WGS) entry which is preliminary data.</text>
</comment>
<dbReference type="EMBL" id="CAJOAZ010007583">
    <property type="protein sequence ID" value="CAF4165957.1"/>
    <property type="molecule type" value="Genomic_DNA"/>
</dbReference>
<sequence>MVLMRDHYEAHFDFARVSLGAGNRITTWLTYLSDVERGDATVFPVVGSHLKSKKEVLHFGIMFMYRVKVR</sequence>
<protein>
    <submittedName>
        <fullName evidence="1">Uncharacterized protein</fullName>
    </submittedName>
</protein>
<name>A0A819Z019_9BILA</name>